<feature type="region of interest" description="Disordered" evidence="1">
    <location>
        <begin position="259"/>
        <end position="281"/>
    </location>
</feature>
<evidence type="ECO:0000313" key="3">
    <source>
        <dbReference type="Proteomes" id="UP000233551"/>
    </source>
</evidence>
<accession>A0A2I0KIY7</accession>
<name>A0A2I0KIY7_PUNGR</name>
<protein>
    <submittedName>
        <fullName evidence="2">Uncharacterized protein</fullName>
    </submittedName>
</protein>
<keyword evidence="3" id="KW-1185">Reference proteome</keyword>
<dbReference type="Proteomes" id="UP000233551">
    <property type="component" value="Unassembled WGS sequence"/>
</dbReference>
<dbReference type="AlphaFoldDB" id="A0A2I0KIY7"/>
<evidence type="ECO:0000256" key="1">
    <source>
        <dbReference type="SAM" id="MobiDB-lite"/>
    </source>
</evidence>
<sequence>MELKIPKIHLRESSYNTPETIRSRIRRCPVPELESCITRRRSPMNRNCPRGKADHQRSNIIFHHKASPSSKFISSHPNNISPKHLARIVARTTNSESCLPLRVNHPWFSLFTKTRRVMVPRASATITSNRGIPANRNSGLCAWTLKGISSERIHVCLIQQATISTRVEGPQGNTQRDHPICAPIMQQVAHAPTVASLQQGPNPNTKPIRSSSLRALRNSLESVPTFKFMHRGPSPGFVPTFNFQHRGPSPGSVSTFNFPHRGSSPGGSSPGSVPTFHFQHRGLSSGSVPTFNFQHRVRPPGPSRLSISSTGFVPRVGPDFQFPTPGFVPWVRP</sequence>
<reference evidence="2 3" key="1">
    <citation type="submission" date="2017-11" db="EMBL/GenBank/DDBJ databases">
        <title>De-novo sequencing of pomegranate (Punica granatum L.) genome.</title>
        <authorList>
            <person name="Akparov Z."/>
            <person name="Amiraslanov A."/>
            <person name="Hajiyeva S."/>
            <person name="Abbasov M."/>
            <person name="Kaur K."/>
            <person name="Hamwieh A."/>
            <person name="Solovyev V."/>
            <person name="Salamov A."/>
            <person name="Braich B."/>
            <person name="Kosarev P."/>
            <person name="Mahmoud A."/>
            <person name="Hajiyev E."/>
            <person name="Babayeva S."/>
            <person name="Izzatullayeva V."/>
            <person name="Mammadov A."/>
            <person name="Mammadov A."/>
            <person name="Sharifova S."/>
            <person name="Ojaghi J."/>
            <person name="Eynullazada K."/>
            <person name="Bayramov B."/>
            <person name="Abdulazimova A."/>
            <person name="Shahmuradov I."/>
        </authorList>
    </citation>
    <scope>NUCLEOTIDE SEQUENCE [LARGE SCALE GENOMIC DNA]</scope>
    <source>
        <strain evidence="3">cv. AG2017</strain>
        <tissue evidence="2">Leaf</tissue>
    </source>
</reference>
<comment type="caution">
    <text evidence="2">The sequence shown here is derived from an EMBL/GenBank/DDBJ whole genome shotgun (WGS) entry which is preliminary data.</text>
</comment>
<gene>
    <name evidence="2" type="ORF">CRG98_011120</name>
</gene>
<evidence type="ECO:0000313" key="2">
    <source>
        <dbReference type="EMBL" id="PKI68482.1"/>
    </source>
</evidence>
<organism evidence="2 3">
    <name type="scientific">Punica granatum</name>
    <name type="common">Pomegranate</name>
    <dbReference type="NCBI Taxonomy" id="22663"/>
    <lineage>
        <taxon>Eukaryota</taxon>
        <taxon>Viridiplantae</taxon>
        <taxon>Streptophyta</taxon>
        <taxon>Embryophyta</taxon>
        <taxon>Tracheophyta</taxon>
        <taxon>Spermatophyta</taxon>
        <taxon>Magnoliopsida</taxon>
        <taxon>eudicotyledons</taxon>
        <taxon>Gunneridae</taxon>
        <taxon>Pentapetalae</taxon>
        <taxon>rosids</taxon>
        <taxon>malvids</taxon>
        <taxon>Myrtales</taxon>
        <taxon>Lythraceae</taxon>
        <taxon>Punica</taxon>
    </lineage>
</organism>
<proteinExistence type="predicted"/>
<dbReference type="EMBL" id="PGOL01000553">
    <property type="protein sequence ID" value="PKI68482.1"/>
    <property type="molecule type" value="Genomic_DNA"/>
</dbReference>